<feature type="domain" description="NolW-like" evidence="9">
    <location>
        <begin position="413"/>
        <end position="487"/>
    </location>
</feature>
<dbReference type="GO" id="GO:0015627">
    <property type="term" value="C:type II protein secretion system complex"/>
    <property type="evidence" value="ECO:0007669"/>
    <property type="project" value="TreeGrafter"/>
</dbReference>
<feature type="domain" description="Type II/III secretion system secretin-like" evidence="8">
    <location>
        <begin position="881"/>
        <end position="1053"/>
    </location>
</feature>
<dbReference type="PANTHER" id="PTHR30332:SF24">
    <property type="entry name" value="SECRETIN GSPD-RELATED"/>
    <property type="match status" value="1"/>
</dbReference>
<dbReference type="InterPro" id="IPR001775">
    <property type="entry name" value="GspD/PilQ"/>
</dbReference>
<proteinExistence type="inferred from homology"/>
<evidence type="ECO:0000259" key="8">
    <source>
        <dbReference type="Pfam" id="PF00263"/>
    </source>
</evidence>
<evidence type="ECO:0000256" key="3">
    <source>
        <dbReference type="ARBA" id="ARBA00023136"/>
    </source>
</evidence>
<feature type="region of interest" description="Disordered" evidence="6">
    <location>
        <begin position="248"/>
        <end position="287"/>
    </location>
</feature>
<feature type="chain" id="PRO_5022668106" evidence="7">
    <location>
        <begin position="34"/>
        <end position="1168"/>
    </location>
</feature>
<dbReference type="Gene3D" id="3.30.1370.120">
    <property type="match status" value="5"/>
</dbReference>
<evidence type="ECO:0000259" key="9">
    <source>
        <dbReference type="Pfam" id="PF03958"/>
    </source>
</evidence>
<keyword evidence="3" id="KW-0472">Membrane</keyword>
<feature type="signal peptide" evidence="7">
    <location>
        <begin position="1"/>
        <end position="33"/>
    </location>
</feature>
<keyword evidence="2 7" id="KW-0732">Signal</keyword>
<keyword evidence="11" id="KW-1185">Reference proteome</keyword>
<dbReference type="InterPro" id="IPR005644">
    <property type="entry name" value="NolW-like"/>
</dbReference>
<comment type="similarity">
    <text evidence="4">Belongs to the bacterial secretin family.</text>
</comment>
<evidence type="ECO:0000256" key="4">
    <source>
        <dbReference type="RuleBase" id="RU004003"/>
    </source>
</evidence>
<gene>
    <name evidence="10" type="primary">pulD</name>
    <name evidence="10" type="ORF">Mal64_05260</name>
</gene>
<name>A0A5C5ZRG4_9BACT</name>
<evidence type="ECO:0000256" key="7">
    <source>
        <dbReference type="SAM" id="SignalP"/>
    </source>
</evidence>
<comment type="caution">
    <text evidence="10">The sequence shown here is derived from an EMBL/GenBank/DDBJ whole genome shotgun (WGS) entry which is preliminary data.</text>
</comment>
<dbReference type="EMBL" id="SJPQ01000001">
    <property type="protein sequence ID" value="TWT90142.1"/>
    <property type="molecule type" value="Genomic_DNA"/>
</dbReference>
<dbReference type="GO" id="GO:0009279">
    <property type="term" value="C:cell outer membrane"/>
    <property type="evidence" value="ECO:0007669"/>
    <property type="project" value="UniProtKB-SubCell"/>
</dbReference>
<dbReference type="AlphaFoldDB" id="A0A5C5ZRG4"/>
<dbReference type="GO" id="GO:0009306">
    <property type="term" value="P:protein secretion"/>
    <property type="evidence" value="ECO:0007669"/>
    <property type="project" value="InterPro"/>
</dbReference>
<dbReference type="Pfam" id="PF03958">
    <property type="entry name" value="Secretin_N"/>
    <property type="match status" value="5"/>
</dbReference>
<protein>
    <submittedName>
        <fullName evidence="10">Type II secretion system protein D</fullName>
    </submittedName>
</protein>
<sequence precursor="true">MTNPGMNARRFAFLAVRLLALLAAFGPGRDAMAQPSFGGPARGSTAGQPAASTLEAYPVSQERRATIDQWRRGLRAPQRAVWDERTGQLLLFGPPAVHAEARAMLAAPVAAPVGPADPRQATRMAAPAGEIRLLTLTPEVLHQRLQALGDRPVRASWDRDRRWLSFPVRLGQGGGVNVHAEAGSGVVRLEGAADEVAAWRTVIESIDVAGTQQDAAVRLVATGDEQEGRVRQVLQMLEEGSTRTPAMNAALAQPGPNDQDDAGDESSTLRLAESDGNTESGAAEGGDLAEEEGSLLGPVQTVFVDGLDVILLRGNEQDVERVQRIIEQIQDLSATTTPEIRVYPLRNVDSESIGRVLVKVYAEALQERAGTLSITPLAKPNALLLIGREENVDLAIGLVEQLDLPVESATGFEAFPLKNASATEAKTLIDDFLARPEGEGGDDDAAASLAPRATVVADARSNTLLVNAGPRDMANIRELIRRIDIAGSAAVDEVRVFPLKNSLAEELAEVVRTAITPTSGDDDTGRVGGLRLNAPAGALGDAVKRRLETGVLTGVRVAADNRANALIVTAPADAMDLIQALIEQLDRSPDAQAQLKVFTVANGDAQSLTDMLRALFGEEDDEEGGFGSGGLVRMNFSVDERTNSILAAGTTEDLAVVEAILLKLDDSKVRERNTEVYRLKNAQADVVAEAINQLIQTELQAEDDAQLTISPFERIEREVVVVPDTATNFLIVSSTPRYADRIRRLVDELDERPPLVMIQVMIAELALGNTDEFGVELGLQDSLLFDRSLLSNLETVSTTTQTAGNEQVTTETIVAADLTPGFNFNNQPLGNAGSAQSLATAGTVAAQALSNFALGRVNSELDFGGFVFSASSNSLNFLLRALQETRRLEVLSRPQIVTLDGTEGNVQVGARVPRITSVQNTELGQTNSIVYEDVGIILGVLPRVSPDGQVTMLVNAEKSEVGEEEDGIAISVSATGQVIRAPQIKSTRAQTTVSAMSGQTIVLSGLLTKRTFDVHRRVPILADIPLLGDLFRYDGVEEARTELLIIMTPRVIRNELDAEMLKQVESSRMTWVLGDVVQMHGPSGLRGRCDEWGDGDCEACYPSQMPLEGELMPIDSYQPATPTEPQPTQAPALGFSPVSYDSAVSSQESSAPRRLPLLDGSAPTATRP</sequence>
<feature type="domain" description="NolW-like" evidence="9">
    <location>
        <begin position="674"/>
        <end position="754"/>
    </location>
</feature>
<dbReference type="InterPro" id="IPR004846">
    <property type="entry name" value="T2SS/T3SS_dom"/>
</dbReference>
<dbReference type="PANTHER" id="PTHR30332">
    <property type="entry name" value="PROBABLE GENERAL SECRETION PATHWAY PROTEIN D"/>
    <property type="match status" value="1"/>
</dbReference>
<evidence type="ECO:0000256" key="1">
    <source>
        <dbReference type="ARBA" id="ARBA00004370"/>
    </source>
</evidence>
<feature type="domain" description="NolW-like" evidence="9">
    <location>
        <begin position="494"/>
        <end position="589"/>
    </location>
</feature>
<dbReference type="InterPro" id="IPR050810">
    <property type="entry name" value="Bact_Secretion_Sys_Channel"/>
</dbReference>
<evidence type="ECO:0000256" key="6">
    <source>
        <dbReference type="SAM" id="MobiDB-lite"/>
    </source>
</evidence>
<accession>A0A5C5ZRG4</accession>
<evidence type="ECO:0000313" key="10">
    <source>
        <dbReference type="EMBL" id="TWT90142.1"/>
    </source>
</evidence>
<reference evidence="10 11" key="1">
    <citation type="submission" date="2019-02" db="EMBL/GenBank/DDBJ databases">
        <title>Deep-cultivation of Planctomycetes and their phenomic and genomic characterization uncovers novel biology.</title>
        <authorList>
            <person name="Wiegand S."/>
            <person name="Jogler M."/>
            <person name="Boedeker C."/>
            <person name="Pinto D."/>
            <person name="Vollmers J."/>
            <person name="Rivas-Marin E."/>
            <person name="Kohn T."/>
            <person name="Peeters S.H."/>
            <person name="Heuer A."/>
            <person name="Rast P."/>
            <person name="Oberbeckmann S."/>
            <person name="Bunk B."/>
            <person name="Jeske O."/>
            <person name="Meyerdierks A."/>
            <person name="Storesund J.E."/>
            <person name="Kallscheuer N."/>
            <person name="Luecker S."/>
            <person name="Lage O.M."/>
            <person name="Pohl T."/>
            <person name="Merkel B.J."/>
            <person name="Hornburger P."/>
            <person name="Mueller R.-W."/>
            <person name="Bruemmer F."/>
            <person name="Labrenz M."/>
            <person name="Spormann A.M."/>
            <person name="Op Den Camp H."/>
            <person name="Overmann J."/>
            <person name="Amann R."/>
            <person name="Jetten M.S.M."/>
            <person name="Mascher T."/>
            <person name="Medema M.H."/>
            <person name="Devos D.P."/>
            <person name="Kaster A.-K."/>
            <person name="Ovreas L."/>
            <person name="Rohde M."/>
            <person name="Galperin M.Y."/>
            <person name="Jogler C."/>
        </authorList>
    </citation>
    <scope>NUCLEOTIDE SEQUENCE [LARGE SCALE GENOMIC DNA]</scope>
    <source>
        <strain evidence="10 11">Mal64</strain>
    </source>
</reference>
<feature type="domain" description="NolW-like" evidence="9">
    <location>
        <begin position="596"/>
        <end position="666"/>
    </location>
</feature>
<dbReference type="OrthoDB" id="9779724at2"/>
<feature type="compositionally biased region" description="Low complexity" evidence="6">
    <location>
        <begin position="1118"/>
        <end position="1132"/>
    </location>
</feature>
<feature type="domain" description="NolW-like" evidence="9">
    <location>
        <begin position="341"/>
        <end position="406"/>
    </location>
</feature>
<organism evidence="10 11">
    <name type="scientific">Pseudobythopirellula maris</name>
    <dbReference type="NCBI Taxonomy" id="2527991"/>
    <lineage>
        <taxon>Bacteria</taxon>
        <taxon>Pseudomonadati</taxon>
        <taxon>Planctomycetota</taxon>
        <taxon>Planctomycetia</taxon>
        <taxon>Pirellulales</taxon>
        <taxon>Lacipirellulaceae</taxon>
        <taxon>Pseudobythopirellula</taxon>
    </lineage>
</organism>
<evidence type="ECO:0000256" key="2">
    <source>
        <dbReference type="ARBA" id="ARBA00022729"/>
    </source>
</evidence>
<dbReference type="InterPro" id="IPR038591">
    <property type="entry name" value="NolW-like_sf"/>
</dbReference>
<dbReference type="PRINTS" id="PR00811">
    <property type="entry name" value="BCTERIALGSPD"/>
</dbReference>
<evidence type="ECO:0000313" key="11">
    <source>
        <dbReference type="Proteomes" id="UP000315440"/>
    </source>
</evidence>
<dbReference type="Proteomes" id="UP000315440">
    <property type="component" value="Unassembled WGS sequence"/>
</dbReference>
<evidence type="ECO:0000256" key="5">
    <source>
        <dbReference type="RuleBase" id="RU004004"/>
    </source>
</evidence>
<dbReference type="Pfam" id="PF00263">
    <property type="entry name" value="Secretin"/>
    <property type="match status" value="1"/>
</dbReference>
<comment type="subcellular location">
    <subcellularLocation>
        <location evidence="5">Cell outer membrane</location>
    </subcellularLocation>
    <subcellularLocation>
        <location evidence="1">Membrane</location>
    </subcellularLocation>
</comment>
<feature type="region of interest" description="Disordered" evidence="6">
    <location>
        <begin position="1113"/>
        <end position="1168"/>
    </location>
</feature>
<keyword evidence="5" id="KW-0813">Transport</keyword>